<protein>
    <recommendedName>
        <fullName evidence="1">DUF6318 domain-containing protein</fullName>
    </recommendedName>
</protein>
<reference evidence="2 3" key="1">
    <citation type="submission" date="2019-03" db="EMBL/GenBank/DDBJ databases">
        <title>Whole genome sequence of Arthrobacter sp JH1-1.</title>
        <authorList>
            <person name="Trinh H.N."/>
        </authorList>
    </citation>
    <scope>NUCLEOTIDE SEQUENCE [LARGE SCALE GENOMIC DNA]</scope>
    <source>
        <strain evidence="2 3">JH1-1</strain>
    </source>
</reference>
<feature type="domain" description="DUF6318" evidence="1">
    <location>
        <begin position="3"/>
        <end position="141"/>
    </location>
</feature>
<evidence type="ECO:0000259" key="1">
    <source>
        <dbReference type="Pfam" id="PF19843"/>
    </source>
</evidence>
<dbReference type="AlphaFoldDB" id="A0A4R5KLH8"/>
<dbReference type="EMBL" id="SMRU01000013">
    <property type="protein sequence ID" value="TDF95330.1"/>
    <property type="molecule type" value="Genomic_DNA"/>
</dbReference>
<gene>
    <name evidence="2" type="ORF">E1809_12540</name>
</gene>
<comment type="caution">
    <text evidence="2">The sequence shown here is derived from an EMBL/GenBank/DDBJ whole genome shotgun (WGS) entry which is preliminary data.</text>
</comment>
<proteinExistence type="predicted"/>
<dbReference type="Proteomes" id="UP000295511">
    <property type="component" value="Unassembled WGS sequence"/>
</dbReference>
<evidence type="ECO:0000313" key="2">
    <source>
        <dbReference type="EMBL" id="TDF95330.1"/>
    </source>
</evidence>
<organism evidence="2 3">
    <name type="scientific">Arthrobacter terricola</name>
    <dbReference type="NCBI Taxonomy" id="2547396"/>
    <lineage>
        <taxon>Bacteria</taxon>
        <taxon>Bacillati</taxon>
        <taxon>Actinomycetota</taxon>
        <taxon>Actinomycetes</taxon>
        <taxon>Micrococcales</taxon>
        <taxon>Micrococcaceae</taxon>
        <taxon>Arthrobacter</taxon>
    </lineage>
</organism>
<accession>A0A4R5KLH8</accession>
<evidence type="ECO:0000313" key="3">
    <source>
        <dbReference type="Proteomes" id="UP000295511"/>
    </source>
</evidence>
<sequence length="147" mass="15969">MRKAQNVPVPVLPEAAKANTEEGLEAFAMYWFQTLSYAYETGDLTDVQRMSAPDCGLCTNLETVLTAAWADSKWIVGGRIETPVAEGKLEVGKSSQVKVQTIQQLIEVRRADGSLFQDPTNASNRAMLVVAAFGANGWTLIDFGLIS</sequence>
<name>A0A4R5KLH8_9MICC</name>
<keyword evidence="3" id="KW-1185">Reference proteome</keyword>
<dbReference type="InterPro" id="IPR046281">
    <property type="entry name" value="DUF6318"/>
</dbReference>
<dbReference type="Pfam" id="PF19843">
    <property type="entry name" value="DUF6318"/>
    <property type="match status" value="1"/>
</dbReference>